<dbReference type="Gene3D" id="2.60.120.200">
    <property type="match status" value="1"/>
</dbReference>
<organism evidence="3 4">
    <name type="scientific">Sphaerisporangium corydalis</name>
    <dbReference type="NCBI Taxonomy" id="1441875"/>
    <lineage>
        <taxon>Bacteria</taxon>
        <taxon>Bacillati</taxon>
        <taxon>Actinomycetota</taxon>
        <taxon>Actinomycetes</taxon>
        <taxon>Streptosporangiales</taxon>
        <taxon>Streptosporangiaceae</taxon>
        <taxon>Sphaerisporangium</taxon>
    </lineage>
</organism>
<dbReference type="Pfam" id="PF05593">
    <property type="entry name" value="RHS_repeat"/>
    <property type="match status" value="5"/>
</dbReference>
<dbReference type="InterPro" id="IPR045351">
    <property type="entry name" value="DUF6531"/>
</dbReference>
<accession>A0ABV9EED4</accession>
<dbReference type="SUPFAM" id="SSF49899">
    <property type="entry name" value="Concanavalin A-like lectins/glucanases"/>
    <property type="match status" value="1"/>
</dbReference>
<dbReference type="Pfam" id="PF20148">
    <property type="entry name" value="DUF6531"/>
    <property type="match status" value="1"/>
</dbReference>
<proteinExistence type="predicted"/>
<feature type="domain" description="DUF6531" evidence="2">
    <location>
        <begin position="22"/>
        <end position="93"/>
    </location>
</feature>
<evidence type="ECO:0000313" key="3">
    <source>
        <dbReference type="EMBL" id="MFC4586614.1"/>
    </source>
</evidence>
<dbReference type="PANTHER" id="PTHR32305">
    <property type="match status" value="1"/>
</dbReference>
<feature type="region of interest" description="Disordered" evidence="1">
    <location>
        <begin position="1166"/>
        <end position="1200"/>
    </location>
</feature>
<protein>
    <submittedName>
        <fullName evidence="3">LamG-like jellyroll fold domain-containing protein</fullName>
    </submittedName>
</protein>
<sequence length="1211" mass="129084">MVVPQPRINAELAQNTQGRDFDPLTGNYTSSTVDASVPVTGPPLSVIRTYNSADPRVGIFGAGWSSRWDTKIVAEPLTGTLLFTRPDGSQVRFGDRGDGTYASPEGLFYTLAVVSGGGWRLMDKSAMSYLFDVSGRLIRLTDARGRSQDLTYGTDGRLAKATASGGRSLTFTWSGSHVATVATDPVNGQALTWSYTYSADKLTKVCGPGSSLACTVYGYGDGSAYRSSVLNAVPLHYWRLGESVDAGPFVVAEDEGLDRSYDAQYNASSRGVAGALAGSTDTAAGFSGGSTSYVSLPDDTLNLLGGQLSVEGWFKTGSFGTILGSQDNRIDWNIFANYGPVLYVGKDGKLRGKFSSAGTPITSSGVVNTGVWHHVALSSTGSDQTLYLDGVPVGTKTGTVDESLQQFAQLGNGQTSTSWPSTTTSNAQFPFTGQIDEFAVYDKPLSAAQVQEHYAARVATPQLTTATLRSGRIWANNVYETVKGRLKTHTDENGGAWQIGLPTREPSTGQEVVTVTDPHNEPVKTGYDFALQRVVSVTDELLKTTSFEYDTGGFVAKITDPNGNATQVTHDARGNDLSVKKCRSANDCQTTYSTYYLNSADKFDPRNDQITVFRDARSTGPTSNTYATTWEYTPYGERSKETTPATPDFPSGRATSYTYTDGTEAAIGGGTTPAGMLETETDPKTNQRVYAYTSAGDLAQVTEPTGLVTKYGYDAIGRAASLTQVSGTQSPVTTSYTYDDVGRNSKITGFGVRNEVTGVTHTPETRYTYDDDGNKLTETLADLTGGDPTSTTTLEYDTYGRLEKVTGPEGGITQTAYDHMGKVVTTTDPAGATYGYGYTERGQTASITLKGWTGSPTNPETPRDVVMQSFSYDDGGRLFSKTDAVGRTTRYTYLGDDSPAEEIAYQVKLNASDTRVNVVLKSSTYDAAGNLVRQITGGGKTRVDYVYDAAGRLTSSTLDPTGLGRKASYVYDANTNVTQTSKTATGSTRTELESYGYDAGNRPIEKTVENGATDLKTSWKFDDRGLPTEITDPRGNASGATRLDFTTLVTYDALGRSIKVQGPPVKMERNGSAAVTERPTVQSGYNTAGEQTHQTAPEGRTSVVSYDKAGQVTAVTGAPYTPPGGTALTPGTSYGYDAAGRVISTTDPRGNVSNVTYDVLGRTVRVTDPPPLQGPLEVTGTTPTPSAGSGSPRRTRPVPVWRPLMTGWAVR</sequence>
<dbReference type="InterPro" id="IPR013320">
    <property type="entry name" value="ConA-like_dom_sf"/>
</dbReference>
<keyword evidence="4" id="KW-1185">Reference proteome</keyword>
<evidence type="ECO:0000313" key="4">
    <source>
        <dbReference type="Proteomes" id="UP001595891"/>
    </source>
</evidence>
<dbReference type="Gene3D" id="2.180.10.10">
    <property type="entry name" value="RHS repeat-associated core"/>
    <property type="match status" value="3"/>
</dbReference>
<evidence type="ECO:0000256" key="1">
    <source>
        <dbReference type="SAM" id="MobiDB-lite"/>
    </source>
</evidence>
<dbReference type="InterPro" id="IPR050708">
    <property type="entry name" value="T6SS_VgrG/RHS"/>
</dbReference>
<name>A0ABV9EED4_9ACTN</name>
<dbReference type="NCBIfam" id="TIGR01643">
    <property type="entry name" value="YD_repeat_2x"/>
    <property type="match status" value="4"/>
</dbReference>
<dbReference type="InterPro" id="IPR031325">
    <property type="entry name" value="RHS_repeat"/>
</dbReference>
<dbReference type="EMBL" id="JBHSFN010000005">
    <property type="protein sequence ID" value="MFC4586614.1"/>
    <property type="molecule type" value="Genomic_DNA"/>
</dbReference>
<dbReference type="Proteomes" id="UP001595891">
    <property type="component" value="Unassembled WGS sequence"/>
</dbReference>
<gene>
    <name evidence="3" type="ORF">ACFO8L_11050</name>
</gene>
<dbReference type="InterPro" id="IPR006530">
    <property type="entry name" value="YD"/>
</dbReference>
<dbReference type="RefSeq" id="WP_262841374.1">
    <property type="nucleotide sequence ID" value="NZ_JANZYP010000005.1"/>
</dbReference>
<dbReference type="PANTHER" id="PTHR32305:SF15">
    <property type="entry name" value="PROTEIN RHSA-RELATED"/>
    <property type="match status" value="1"/>
</dbReference>
<feature type="compositionally biased region" description="Low complexity" evidence="1">
    <location>
        <begin position="1179"/>
        <end position="1200"/>
    </location>
</feature>
<dbReference type="Pfam" id="PF13385">
    <property type="entry name" value="Laminin_G_3"/>
    <property type="match status" value="1"/>
</dbReference>
<evidence type="ECO:0000259" key="2">
    <source>
        <dbReference type="Pfam" id="PF20148"/>
    </source>
</evidence>
<comment type="caution">
    <text evidence="3">The sequence shown here is derived from an EMBL/GenBank/DDBJ whole genome shotgun (WGS) entry which is preliminary data.</text>
</comment>
<reference evidence="4" key="1">
    <citation type="journal article" date="2019" name="Int. J. Syst. Evol. Microbiol.">
        <title>The Global Catalogue of Microorganisms (GCM) 10K type strain sequencing project: providing services to taxonomists for standard genome sequencing and annotation.</title>
        <authorList>
            <consortium name="The Broad Institute Genomics Platform"/>
            <consortium name="The Broad Institute Genome Sequencing Center for Infectious Disease"/>
            <person name="Wu L."/>
            <person name="Ma J."/>
        </authorList>
    </citation>
    <scope>NUCLEOTIDE SEQUENCE [LARGE SCALE GENOMIC DNA]</scope>
    <source>
        <strain evidence="4">CCUG 49560</strain>
    </source>
</reference>